<keyword evidence="1" id="KW-1133">Transmembrane helix</keyword>
<dbReference type="EMBL" id="BOVJ01000063">
    <property type="protein sequence ID" value="GIQ63451.1"/>
    <property type="molecule type" value="Genomic_DNA"/>
</dbReference>
<comment type="caution">
    <text evidence="3">The sequence shown here is derived from an EMBL/GenBank/DDBJ whole genome shotgun (WGS) entry which is preliminary data.</text>
</comment>
<keyword evidence="4" id="KW-1185">Reference proteome</keyword>
<name>A0ABQ4N691_9BACL</name>
<evidence type="ECO:0000256" key="1">
    <source>
        <dbReference type="SAM" id="Phobius"/>
    </source>
</evidence>
<organism evidence="3 4">
    <name type="scientific">Paenibacillus cisolokensis</name>
    <dbReference type="NCBI Taxonomy" id="1658519"/>
    <lineage>
        <taxon>Bacteria</taxon>
        <taxon>Bacillati</taxon>
        <taxon>Bacillota</taxon>
        <taxon>Bacilli</taxon>
        <taxon>Bacillales</taxon>
        <taxon>Paenibacillaceae</taxon>
        <taxon>Paenibacillus</taxon>
    </lineage>
</organism>
<protein>
    <recommendedName>
        <fullName evidence="5">DUF3153 domain-containing protein</fullName>
    </recommendedName>
</protein>
<feature type="chain" id="PRO_5047282779" description="DUF3153 domain-containing protein" evidence="2">
    <location>
        <begin position="21"/>
        <end position="245"/>
    </location>
</feature>
<evidence type="ECO:0000313" key="4">
    <source>
        <dbReference type="Proteomes" id="UP000680304"/>
    </source>
</evidence>
<dbReference type="Proteomes" id="UP000680304">
    <property type="component" value="Unassembled WGS sequence"/>
</dbReference>
<sequence length="245" mass="26935">MKRQAPIRLLLCAALLSVIAALSGCASGEAHVTVNLDGSADLKVKTEIAPAVLRTVGQEDLPMRLAERLKRWNMTVGEPETEGMAGFTASRHFTREELSGNGEFPAVPGLRVDHSTEKRLFTVKHRIRIEADPLEWVPETARRQLEERLGLLQSAARTLAERQLSLRVAVTLPIRWSDHNADQVADGGRTISWQLSLFEPNVLEMEAAVPRAGVIAAAGGGLLLLLIAGIVVFFRRRKKRSQRIG</sequence>
<accession>A0ABQ4N691</accession>
<evidence type="ECO:0008006" key="5">
    <source>
        <dbReference type="Google" id="ProtNLM"/>
    </source>
</evidence>
<dbReference type="NCBIfam" id="NF041738">
    <property type="entry name" value="GG_III-CTERM"/>
    <property type="match status" value="1"/>
</dbReference>
<proteinExistence type="predicted"/>
<keyword evidence="1" id="KW-0812">Transmembrane</keyword>
<reference evidence="3 4" key="1">
    <citation type="submission" date="2021-04" db="EMBL/GenBank/DDBJ databases">
        <title>Draft genome sequence of Paenibacillus cisolokensis, LC2-13A.</title>
        <authorList>
            <person name="Uke A."/>
            <person name="Chhe C."/>
            <person name="Baramee S."/>
            <person name="Kosugi A."/>
        </authorList>
    </citation>
    <scope>NUCLEOTIDE SEQUENCE [LARGE SCALE GENOMIC DNA]</scope>
    <source>
        <strain evidence="3 4">LC2-13A</strain>
    </source>
</reference>
<keyword evidence="1" id="KW-0472">Membrane</keyword>
<dbReference type="RefSeq" id="WP_213528607.1">
    <property type="nucleotide sequence ID" value="NZ_BOVJ01000063.1"/>
</dbReference>
<dbReference type="PROSITE" id="PS51257">
    <property type="entry name" value="PROKAR_LIPOPROTEIN"/>
    <property type="match status" value="1"/>
</dbReference>
<evidence type="ECO:0000256" key="2">
    <source>
        <dbReference type="SAM" id="SignalP"/>
    </source>
</evidence>
<keyword evidence="2" id="KW-0732">Signal</keyword>
<evidence type="ECO:0000313" key="3">
    <source>
        <dbReference type="EMBL" id="GIQ63451.1"/>
    </source>
</evidence>
<gene>
    <name evidence="3" type="ORF">PACILC2_20190</name>
</gene>
<feature type="transmembrane region" description="Helical" evidence="1">
    <location>
        <begin position="212"/>
        <end position="234"/>
    </location>
</feature>
<feature type="signal peptide" evidence="2">
    <location>
        <begin position="1"/>
        <end position="20"/>
    </location>
</feature>